<keyword evidence="4" id="KW-1185">Reference proteome</keyword>
<evidence type="ECO:0000313" key="4">
    <source>
        <dbReference type="Proteomes" id="UP001501352"/>
    </source>
</evidence>
<dbReference type="PANTHER" id="PTHR42743">
    <property type="entry name" value="AMINO-ACID AMINOTRANSFERASE"/>
    <property type="match status" value="1"/>
</dbReference>
<organism evidence="3 4">
    <name type="scientific">Brevundimonas kwangchunensis</name>
    <dbReference type="NCBI Taxonomy" id="322163"/>
    <lineage>
        <taxon>Bacteria</taxon>
        <taxon>Pseudomonadati</taxon>
        <taxon>Pseudomonadota</taxon>
        <taxon>Alphaproteobacteria</taxon>
        <taxon>Caulobacterales</taxon>
        <taxon>Caulobacteraceae</taxon>
        <taxon>Brevundimonas</taxon>
    </lineage>
</organism>
<dbReference type="InterPro" id="IPR043132">
    <property type="entry name" value="BCAT-like_C"/>
</dbReference>
<dbReference type="PANTHER" id="PTHR42743:SF2">
    <property type="entry name" value="AMINODEOXYCHORISMATE LYASE"/>
    <property type="match status" value="1"/>
</dbReference>
<accession>A0ABN1H1Q5</accession>
<comment type="caution">
    <text evidence="3">The sequence shown here is derived from an EMBL/GenBank/DDBJ whole genome shotgun (WGS) entry which is preliminary data.</text>
</comment>
<sequence length="250" mass="27050">MAPVLLSNYGAFTSMQVEDGAVRGLDLHLERLEQEALTLFGVAVPEARLRERMQAALAGQASRFSLRVQLFLPTITHRTPDAMGQPSVLTVVSAPANPLCDPLRLQTQDYAREVPELKHNATLGLTRARRLAKEAGFDDALFVGPDGLVSEGSIWNIGFVENGRIVWPRAPMLRGVGQRLLESGFDLVGLDSETRPIDRAALAGFRQAFICNSATPGCPVANIDGRSLDVDPALIDRLQAAWASNAPQSI</sequence>
<name>A0ABN1H1Q5_9CAUL</name>
<evidence type="ECO:0000256" key="1">
    <source>
        <dbReference type="ARBA" id="ARBA00009320"/>
    </source>
</evidence>
<dbReference type="InterPro" id="IPR043131">
    <property type="entry name" value="BCAT-like_N"/>
</dbReference>
<comment type="similarity">
    <text evidence="1">Belongs to the class-IV pyridoxal-phosphate-dependent aminotransferase family.</text>
</comment>
<keyword evidence="3" id="KW-0808">Transferase</keyword>
<dbReference type="InterPro" id="IPR036038">
    <property type="entry name" value="Aminotransferase-like"/>
</dbReference>
<dbReference type="InterPro" id="IPR050571">
    <property type="entry name" value="Class-IV_PLP-Dep_Aminotrnsfr"/>
</dbReference>
<dbReference type="EMBL" id="BAAAGA010000005">
    <property type="protein sequence ID" value="GAA0626583.1"/>
    <property type="molecule type" value="Genomic_DNA"/>
</dbReference>
<dbReference type="InterPro" id="IPR001544">
    <property type="entry name" value="Aminotrans_IV"/>
</dbReference>
<proteinExistence type="inferred from homology"/>
<gene>
    <name evidence="3" type="ORF">GCM10009422_24300</name>
</gene>
<keyword evidence="3" id="KW-0032">Aminotransferase</keyword>
<reference evidence="3 4" key="1">
    <citation type="journal article" date="2019" name="Int. J. Syst. Evol. Microbiol.">
        <title>The Global Catalogue of Microorganisms (GCM) 10K type strain sequencing project: providing services to taxonomists for standard genome sequencing and annotation.</title>
        <authorList>
            <consortium name="The Broad Institute Genomics Platform"/>
            <consortium name="The Broad Institute Genome Sequencing Center for Infectious Disease"/>
            <person name="Wu L."/>
            <person name="Ma J."/>
        </authorList>
    </citation>
    <scope>NUCLEOTIDE SEQUENCE [LARGE SCALE GENOMIC DNA]</scope>
    <source>
        <strain evidence="3 4">JCM 12928</strain>
    </source>
</reference>
<dbReference type="Proteomes" id="UP001501352">
    <property type="component" value="Unassembled WGS sequence"/>
</dbReference>
<dbReference type="GO" id="GO:0008483">
    <property type="term" value="F:transaminase activity"/>
    <property type="evidence" value="ECO:0007669"/>
    <property type="project" value="UniProtKB-KW"/>
</dbReference>
<protein>
    <recommendedName>
        <fullName evidence="2">Probable branched-chain-amino-acid aminotransferase</fullName>
    </recommendedName>
</protein>
<dbReference type="SUPFAM" id="SSF56752">
    <property type="entry name" value="D-aminoacid aminotransferase-like PLP-dependent enzymes"/>
    <property type="match status" value="1"/>
</dbReference>
<dbReference type="NCBIfam" id="NF006734">
    <property type="entry name" value="PRK09266.1"/>
    <property type="match status" value="1"/>
</dbReference>
<dbReference type="Gene3D" id="3.20.10.10">
    <property type="entry name" value="D-amino Acid Aminotransferase, subunit A, domain 2"/>
    <property type="match status" value="1"/>
</dbReference>
<evidence type="ECO:0000313" key="3">
    <source>
        <dbReference type="EMBL" id="GAA0626583.1"/>
    </source>
</evidence>
<evidence type="ECO:0000256" key="2">
    <source>
        <dbReference type="ARBA" id="ARBA00014472"/>
    </source>
</evidence>
<dbReference type="Pfam" id="PF01063">
    <property type="entry name" value="Aminotran_4"/>
    <property type="match status" value="1"/>
</dbReference>
<dbReference type="Gene3D" id="3.30.470.10">
    <property type="match status" value="1"/>
</dbReference>